<dbReference type="GeneID" id="31251415"/>
<evidence type="ECO:0000313" key="3">
    <source>
        <dbReference type="EMBL" id="EJD76528.1"/>
    </source>
</evidence>
<feature type="disulfide bond" evidence="1">
    <location>
        <begin position="25"/>
        <end position="42"/>
    </location>
</feature>
<dbReference type="KEGG" id="loa:LOAG_16544"/>
<dbReference type="InterPro" id="IPR000742">
    <property type="entry name" value="EGF"/>
</dbReference>
<dbReference type="PROSITE" id="PS50026">
    <property type="entry name" value="EGF_3"/>
    <property type="match status" value="1"/>
</dbReference>
<sequence length="85" mass="9318">MIISIPRSFPLKSFLTLRQCESNVCLNGATCKVNDQDRSFHCLCPVGFEGLLCESEKVCSLECHNNGVCVFTDVGKPKCNCSEGI</sequence>
<reference evidence="3" key="1">
    <citation type="submission" date="2012-04" db="EMBL/GenBank/DDBJ databases">
        <title>The Genome Sequence of Loa loa.</title>
        <authorList>
            <consortium name="The Broad Institute Genome Sequencing Platform"/>
            <consortium name="Broad Institute Genome Sequencing Center for Infectious Disease"/>
            <person name="Nutman T.B."/>
            <person name="Fink D.L."/>
            <person name="Russ C."/>
            <person name="Young S."/>
            <person name="Zeng Q."/>
            <person name="Gargeya S."/>
            <person name="Alvarado L."/>
            <person name="Berlin A."/>
            <person name="Chapman S.B."/>
            <person name="Chen Z."/>
            <person name="Freedman E."/>
            <person name="Gellesch M."/>
            <person name="Goldberg J."/>
            <person name="Griggs A."/>
            <person name="Gujja S."/>
            <person name="Heilman E.R."/>
            <person name="Heiman D."/>
            <person name="Howarth C."/>
            <person name="Mehta T."/>
            <person name="Neiman D."/>
            <person name="Pearson M."/>
            <person name="Roberts A."/>
            <person name="Saif S."/>
            <person name="Shea T."/>
            <person name="Shenoy N."/>
            <person name="Sisk P."/>
            <person name="Stolte C."/>
            <person name="Sykes S."/>
            <person name="White J."/>
            <person name="Yandava C."/>
            <person name="Haas B."/>
            <person name="Henn M.R."/>
            <person name="Nusbaum C."/>
            <person name="Birren B."/>
        </authorList>
    </citation>
    <scope>NUCLEOTIDE SEQUENCE [LARGE SCALE GENOMIC DNA]</scope>
</reference>
<dbReference type="RefSeq" id="XP_020307318.1">
    <property type="nucleotide sequence ID" value="XM_020449197.1"/>
</dbReference>
<dbReference type="PROSITE" id="PS00022">
    <property type="entry name" value="EGF_1"/>
    <property type="match status" value="1"/>
</dbReference>
<accession>A0A1S0UMC6</accession>
<name>A0A1S0UMC6_LOALO</name>
<dbReference type="CDD" id="cd00054">
    <property type="entry name" value="EGF_CA"/>
    <property type="match status" value="1"/>
</dbReference>
<feature type="domain" description="EGF-like" evidence="2">
    <location>
        <begin position="16"/>
        <end position="54"/>
    </location>
</feature>
<dbReference type="SMART" id="SM00181">
    <property type="entry name" value="EGF"/>
    <property type="match status" value="1"/>
</dbReference>
<dbReference type="AlphaFoldDB" id="A0A1S0UMC6"/>
<proteinExistence type="predicted"/>
<gene>
    <name evidence="3" type="ORF">LOAG_16544</name>
</gene>
<dbReference type="CTD" id="31251415"/>
<dbReference type="InParanoid" id="A0A1S0UMC6"/>
<dbReference type="EMBL" id="JH712072">
    <property type="protein sequence ID" value="EJD76528.1"/>
    <property type="molecule type" value="Genomic_DNA"/>
</dbReference>
<dbReference type="PROSITE" id="PS01186">
    <property type="entry name" value="EGF_2"/>
    <property type="match status" value="1"/>
</dbReference>
<evidence type="ECO:0000256" key="1">
    <source>
        <dbReference type="PROSITE-ProRule" id="PRU00076"/>
    </source>
</evidence>
<dbReference type="FunFam" id="2.10.25.10:FF:000602">
    <property type="entry name" value="Notch receptor protein"/>
    <property type="match status" value="1"/>
</dbReference>
<keyword evidence="1" id="KW-1015">Disulfide bond</keyword>
<comment type="caution">
    <text evidence="1">Lacks conserved residue(s) required for the propagation of feature annotation.</text>
</comment>
<dbReference type="Gene3D" id="2.10.25.10">
    <property type="entry name" value="Laminin"/>
    <property type="match status" value="1"/>
</dbReference>
<organism evidence="3">
    <name type="scientific">Loa loa</name>
    <name type="common">Eye worm</name>
    <name type="synonym">Filaria loa</name>
    <dbReference type="NCBI Taxonomy" id="7209"/>
    <lineage>
        <taxon>Eukaryota</taxon>
        <taxon>Metazoa</taxon>
        <taxon>Ecdysozoa</taxon>
        <taxon>Nematoda</taxon>
        <taxon>Chromadorea</taxon>
        <taxon>Rhabditida</taxon>
        <taxon>Spirurina</taxon>
        <taxon>Spiruromorpha</taxon>
        <taxon>Filarioidea</taxon>
        <taxon>Onchocercidae</taxon>
        <taxon>Loa</taxon>
    </lineage>
</organism>
<dbReference type="SUPFAM" id="SSF57196">
    <property type="entry name" value="EGF/Laminin"/>
    <property type="match status" value="1"/>
</dbReference>
<feature type="disulfide bond" evidence="1">
    <location>
        <begin position="44"/>
        <end position="53"/>
    </location>
</feature>
<dbReference type="OrthoDB" id="283575at2759"/>
<keyword evidence="1" id="KW-0245">EGF-like domain</keyword>
<evidence type="ECO:0000259" key="2">
    <source>
        <dbReference type="PROSITE" id="PS50026"/>
    </source>
</evidence>
<protein>
    <submittedName>
        <fullName evidence="3">Neurogenic locus notch</fullName>
    </submittedName>
</protein>
<dbReference type="Pfam" id="PF00008">
    <property type="entry name" value="EGF"/>
    <property type="match status" value="1"/>
</dbReference>